<dbReference type="RefSeq" id="WP_077686272.1">
    <property type="nucleotide sequence ID" value="NZ_CP019606.1"/>
</dbReference>
<sequence>MAKHLYHAPSECPVCGDTLITTRKGCLHCGTEIAGEFASCEFCNLNQADLDLLKVFLSSRGNLREVEKHLQVSYPTARARLDAVLGKLGLDGDPASPSSPSQAARSSEVDDEPTEYGEEVPSAGSAEDQILERVARGEISPEDAARLLG</sequence>
<evidence type="ECO:0000259" key="2">
    <source>
        <dbReference type="Pfam" id="PF09862"/>
    </source>
</evidence>
<dbReference type="Proteomes" id="UP000188145">
    <property type="component" value="Chromosome"/>
</dbReference>
<gene>
    <name evidence="4" type="ORF">BW730_11020</name>
</gene>
<evidence type="ECO:0000256" key="1">
    <source>
        <dbReference type="SAM" id="MobiDB-lite"/>
    </source>
</evidence>
<accession>A0A1Q2CPA6</accession>
<evidence type="ECO:0000313" key="5">
    <source>
        <dbReference type="Proteomes" id="UP000188145"/>
    </source>
</evidence>
<dbReference type="EMBL" id="CP019606">
    <property type="protein sequence ID" value="AQP47943.1"/>
    <property type="molecule type" value="Genomic_DNA"/>
</dbReference>
<feature type="domain" description="DUF2089" evidence="3">
    <location>
        <begin position="12"/>
        <end position="43"/>
    </location>
</feature>
<protein>
    <recommendedName>
        <fullName evidence="6">DUF2089 domain-containing protein</fullName>
    </recommendedName>
</protein>
<keyword evidence="5" id="KW-1185">Reference proteome</keyword>
<feature type="compositionally biased region" description="Acidic residues" evidence="1">
    <location>
        <begin position="109"/>
        <end position="118"/>
    </location>
</feature>
<dbReference type="KEGG" id="tes:BW730_11020"/>
<reference evidence="5" key="1">
    <citation type="submission" date="2017-02" db="EMBL/GenBank/DDBJ databases">
        <title>Tessaracoccus aquaemaris sp. nov., isolated from the intestine of a Korean rockfish, Sebastes schlegelii, in a marine aquaculture pond.</title>
        <authorList>
            <person name="Tak E.J."/>
            <person name="Bae J.-W."/>
        </authorList>
    </citation>
    <scope>NUCLEOTIDE SEQUENCE [LARGE SCALE GENOMIC DNA]</scope>
    <source>
        <strain evidence="5">NSG39</strain>
    </source>
</reference>
<organism evidence="4 5">
    <name type="scientific">Tessaracoccus aquimaris</name>
    <dbReference type="NCBI Taxonomy" id="1332264"/>
    <lineage>
        <taxon>Bacteria</taxon>
        <taxon>Bacillati</taxon>
        <taxon>Actinomycetota</taxon>
        <taxon>Actinomycetes</taxon>
        <taxon>Propionibacteriales</taxon>
        <taxon>Propionibacteriaceae</taxon>
        <taxon>Tessaracoccus</taxon>
    </lineage>
</organism>
<dbReference type="InterPro" id="IPR018658">
    <property type="entry name" value="DUF2089"/>
</dbReference>
<dbReference type="STRING" id="1332264.BW730_11020"/>
<dbReference type="AlphaFoldDB" id="A0A1Q2CPA6"/>
<proteinExistence type="predicted"/>
<dbReference type="OrthoDB" id="9797643at2"/>
<evidence type="ECO:0008006" key="6">
    <source>
        <dbReference type="Google" id="ProtNLM"/>
    </source>
</evidence>
<evidence type="ECO:0000259" key="3">
    <source>
        <dbReference type="Pfam" id="PF22747"/>
    </source>
</evidence>
<dbReference type="InterPro" id="IPR053957">
    <property type="entry name" value="DUF2089_Zn_ribbon"/>
</dbReference>
<dbReference type="Pfam" id="PF22747">
    <property type="entry name" value="Zn_ribbon_DUF2089"/>
    <property type="match status" value="1"/>
</dbReference>
<feature type="compositionally biased region" description="Low complexity" evidence="1">
    <location>
        <begin position="94"/>
        <end position="106"/>
    </location>
</feature>
<feature type="region of interest" description="Disordered" evidence="1">
    <location>
        <begin position="88"/>
        <end position="149"/>
    </location>
</feature>
<name>A0A1Q2CPA6_9ACTN</name>
<dbReference type="Pfam" id="PF09862">
    <property type="entry name" value="DUF2089"/>
    <property type="match status" value="1"/>
</dbReference>
<evidence type="ECO:0000313" key="4">
    <source>
        <dbReference type="EMBL" id="AQP47943.1"/>
    </source>
</evidence>
<feature type="domain" description="DUF2089" evidence="2">
    <location>
        <begin position="45"/>
        <end position="90"/>
    </location>
</feature>